<protein>
    <submittedName>
        <fullName evidence="9">Endoglucanase</fullName>
    </submittedName>
</protein>
<dbReference type="SUPFAM" id="SSF101821">
    <property type="entry name" value="Aminopeptidase/glucanase lid domain"/>
    <property type="match status" value="1"/>
</dbReference>
<feature type="binding site" evidence="8">
    <location>
        <position position="63"/>
    </location>
    <ligand>
        <name>Zn(2+)</name>
        <dbReference type="ChEBI" id="CHEBI:29105"/>
        <label>1</label>
    </ligand>
</feature>
<dbReference type="EMBL" id="PISP01000002">
    <property type="protein sequence ID" value="PKD43459.1"/>
    <property type="molecule type" value="Genomic_DNA"/>
</dbReference>
<dbReference type="AlphaFoldDB" id="A0A2N0VGY8"/>
<evidence type="ECO:0000256" key="8">
    <source>
        <dbReference type="PIRSR" id="PIRSR001123-2"/>
    </source>
</evidence>
<dbReference type="GO" id="GO:0006508">
    <property type="term" value="P:proteolysis"/>
    <property type="evidence" value="ECO:0007669"/>
    <property type="project" value="UniProtKB-KW"/>
</dbReference>
<dbReference type="GO" id="GO:0004177">
    <property type="term" value="F:aminopeptidase activity"/>
    <property type="evidence" value="ECO:0007669"/>
    <property type="project" value="UniProtKB-UniRule"/>
</dbReference>
<comment type="similarity">
    <text evidence="1 6">Belongs to the peptidase M42 family.</text>
</comment>
<dbReference type="Gene3D" id="3.40.630.10">
    <property type="entry name" value="Zn peptidases"/>
    <property type="match status" value="1"/>
</dbReference>
<dbReference type="Pfam" id="PF05343">
    <property type="entry name" value="Peptidase_M42"/>
    <property type="match status" value="1"/>
</dbReference>
<evidence type="ECO:0000256" key="2">
    <source>
        <dbReference type="ARBA" id="ARBA00022438"/>
    </source>
</evidence>
<name>A0A2N0VGY8_9BACT</name>
<keyword evidence="4 8" id="KW-0479">Metal-binding</keyword>
<dbReference type="SUPFAM" id="SSF53187">
    <property type="entry name" value="Zn-dependent exopeptidases"/>
    <property type="match status" value="1"/>
</dbReference>
<feature type="binding site" evidence="8">
    <location>
        <position position="314"/>
    </location>
    <ligand>
        <name>Zn(2+)</name>
        <dbReference type="ChEBI" id="CHEBI:29105"/>
        <label>2</label>
    </ligand>
</feature>
<feature type="binding site" evidence="8">
    <location>
        <position position="172"/>
    </location>
    <ligand>
        <name>Zn(2+)</name>
        <dbReference type="ChEBI" id="CHEBI:29105"/>
        <label>1</label>
    </ligand>
</feature>
<dbReference type="GO" id="GO:0046872">
    <property type="term" value="F:metal ion binding"/>
    <property type="evidence" value="ECO:0007669"/>
    <property type="project" value="UniProtKB-UniRule"/>
</dbReference>
<dbReference type="Gene3D" id="2.40.30.40">
    <property type="entry name" value="Peptidase M42, domain 2"/>
    <property type="match status" value="1"/>
</dbReference>
<dbReference type="PANTHER" id="PTHR32481">
    <property type="entry name" value="AMINOPEPTIDASE"/>
    <property type="match status" value="1"/>
</dbReference>
<evidence type="ECO:0000256" key="6">
    <source>
        <dbReference type="PIRNR" id="PIRNR001123"/>
    </source>
</evidence>
<accession>A0A2N0VGY8</accession>
<feature type="binding site" evidence="8">
    <location>
        <position position="172"/>
    </location>
    <ligand>
        <name>Zn(2+)</name>
        <dbReference type="ChEBI" id="CHEBI:29105"/>
        <label>2</label>
    </ligand>
</feature>
<dbReference type="InterPro" id="IPR023367">
    <property type="entry name" value="Peptidase_M42_dom2"/>
</dbReference>
<dbReference type="InterPro" id="IPR051464">
    <property type="entry name" value="Peptidase_M42_aminopept"/>
</dbReference>
<dbReference type="PANTHER" id="PTHR32481:SF0">
    <property type="entry name" value="AMINOPEPTIDASE YPDE-RELATED"/>
    <property type="match status" value="1"/>
</dbReference>
<reference evidence="9 10" key="1">
    <citation type="submission" date="2017-11" db="EMBL/GenBank/DDBJ databases">
        <title>Rhodohalobacter 15182 sp. nov., isolated from a salt lake.</title>
        <authorList>
            <person name="Han S."/>
        </authorList>
    </citation>
    <scope>NUCLEOTIDE SEQUENCE [LARGE SCALE GENOMIC DNA]</scope>
    <source>
        <strain evidence="9 10">15182</strain>
    </source>
</reference>
<sequence length="345" mass="37462">MKLNFKLLKEIVSTPGAPGHESPIRSVLINHIRDHVDEYSVDRMGNLIARVKGDGPKVMAAAHMDEISLITTHVDSKGFIRFSTLGGFDPETLITQRVLIHGNETIPGVIGSKPIHIQTDSEKKSKSKLKNLFIDTGLPADRVKELIPNGTPVTRDKDLLELGECISSKSLDNRISVYILIEALQRAKKSNCDFYAAFTVQEEVGIRGARVAAQAIQPEIGLNLDVTLANDLPGVSDHEVCTLLGEGIGIKIMDKSVICTPTLVRHLEDLANKNSIKIQREVLTAGGTDTSAMQYLVGIGSHVTSISCPVRYIHSTAETCAISDVKAGIKLTTLCIENIGSYSFK</sequence>
<dbReference type="RefSeq" id="WP_101073000.1">
    <property type="nucleotide sequence ID" value="NZ_PISP01000002.1"/>
</dbReference>
<feature type="binding site" evidence="8">
    <location>
        <position position="225"/>
    </location>
    <ligand>
        <name>Zn(2+)</name>
        <dbReference type="ChEBI" id="CHEBI:29105"/>
        <label>1</label>
    </ligand>
</feature>
<gene>
    <name evidence="9" type="ORF">CWD77_07765</name>
</gene>
<evidence type="ECO:0000256" key="1">
    <source>
        <dbReference type="ARBA" id="ARBA00006272"/>
    </source>
</evidence>
<evidence type="ECO:0000256" key="7">
    <source>
        <dbReference type="PIRSR" id="PIRSR001123-1"/>
    </source>
</evidence>
<evidence type="ECO:0000313" key="10">
    <source>
        <dbReference type="Proteomes" id="UP000233398"/>
    </source>
</evidence>
<dbReference type="PIRSF" id="PIRSF001123">
    <property type="entry name" value="PepA_GA"/>
    <property type="match status" value="1"/>
</dbReference>
<proteinExistence type="inferred from homology"/>
<evidence type="ECO:0000256" key="4">
    <source>
        <dbReference type="ARBA" id="ARBA00022723"/>
    </source>
</evidence>
<evidence type="ECO:0000256" key="3">
    <source>
        <dbReference type="ARBA" id="ARBA00022670"/>
    </source>
</evidence>
<feature type="active site" description="Proton acceptor" evidence="7">
    <location>
        <position position="202"/>
    </location>
</feature>
<keyword evidence="2" id="KW-0031">Aminopeptidase</keyword>
<comment type="caution">
    <text evidence="9">The sequence shown here is derived from an EMBL/GenBank/DDBJ whole genome shotgun (WGS) entry which is preliminary data.</text>
</comment>
<keyword evidence="3" id="KW-0645">Protease</keyword>
<comment type="cofactor">
    <cofactor evidence="8">
        <name>a divalent metal cation</name>
        <dbReference type="ChEBI" id="CHEBI:60240"/>
    </cofactor>
    <text evidence="8">Binds 2 divalent metal cations per subunit.</text>
</comment>
<dbReference type="CDD" id="cd05656">
    <property type="entry name" value="M42_Frv"/>
    <property type="match status" value="1"/>
</dbReference>
<evidence type="ECO:0000256" key="5">
    <source>
        <dbReference type="ARBA" id="ARBA00022801"/>
    </source>
</evidence>
<dbReference type="OrthoDB" id="9772053at2"/>
<organism evidence="9 10">
    <name type="scientific">Rhodohalobacter barkolensis</name>
    <dbReference type="NCBI Taxonomy" id="2053187"/>
    <lineage>
        <taxon>Bacteria</taxon>
        <taxon>Pseudomonadati</taxon>
        <taxon>Balneolota</taxon>
        <taxon>Balneolia</taxon>
        <taxon>Balneolales</taxon>
        <taxon>Balneolaceae</taxon>
        <taxon>Rhodohalobacter</taxon>
    </lineage>
</organism>
<keyword evidence="5" id="KW-0378">Hydrolase</keyword>
<evidence type="ECO:0000313" key="9">
    <source>
        <dbReference type="EMBL" id="PKD43459.1"/>
    </source>
</evidence>
<dbReference type="InterPro" id="IPR008007">
    <property type="entry name" value="Peptidase_M42"/>
</dbReference>
<feature type="binding site" evidence="8">
    <location>
        <position position="203"/>
    </location>
    <ligand>
        <name>Zn(2+)</name>
        <dbReference type="ChEBI" id="CHEBI:29105"/>
        <label>2</label>
    </ligand>
</feature>
<dbReference type="Proteomes" id="UP000233398">
    <property type="component" value="Unassembled WGS sequence"/>
</dbReference>
<keyword evidence="10" id="KW-1185">Reference proteome</keyword>